<keyword evidence="5" id="KW-0175">Coiled coil</keyword>
<dbReference type="VEuPathDB" id="AmoebaDB:NfTy_059270"/>
<comment type="caution">
    <text evidence="8">The sequence shown here is derived from an EMBL/GenBank/DDBJ whole genome shotgun (WGS) entry which is preliminary data.</text>
</comment>
<feature type="compositionally biased region" description="Low complexity" evidence="6">
    <location>
        <begin position="117"/>
        <end position="132"/>
    </location>
</feature>
<dbReference type="Gene3D" id="3.30.40.10">
    <property type="entry name" value="Zinc/RING finger domain, C3HC4 (zinc finger)"/>
    <property type="match status" value="1"/>
</dbReference>
<dbReference type="GO" id="GO:0005634">
    <property type="term" value="C:nucleus"/>
    <property type="evidence" value="ECO:0007669"/>
    <property type="project" value="TreeGrafter"/>
</dbReference>
<evidence type="ECO:0000313" key="9">
    <source>
        <dbReference type="Proteomes" id="UP000444721"/>
    </source>
</evidence>
<keyword evidence="3" id="KW-0862">Zinc</keyword>
<evidence type="ECO:0000256" key="4">
    <source>
        <dbReference type="PROSITE-ProRule" id="PRU00175"/>
    </source>
</evidence>
<feature type="domain" description="RING-type" evidence="7">
    <location>
        <begin position="311"/>
        <end position="352"/>
    </location>
</feature>
<evidence type="ECO:0000256" key="2">
    <source>
        <dbReference type="ARBA" id="ARBA00022771"/>
    </source>
</evidence>
<evidence type="ECO:0000256" key="6">
    <source>
        <dbReference type="SAM" id="MobiDB-lite"/>
    </source>
</evidence>
<keyword evidence="9" id="KW-1185">Reference proteome</keyword>
<dbReference type="RefSeq" id="XP_044562542.1">
    <property type="nucleotide sequence ID" value="XM_044706424.1"/>
</dbReference>
<dbReference type="GO" id="GO:0006511">
    <property type="term" value="P:ubiquitin-dependent protein catabolic process"/>
    <property type="evidence" value="ECO:0007669"/>
    <property type="project" value="TreeGrafter"/>
</dbReference>
<dbReference type="InterPro" id="IPR051834">
    <property type="entry name" value="RING_finger_E3_ligase"/>
</dbReference>
<feature type="region of interest" description="Disordered" evidence="6">
    <location>
        <begin position="106"/>
        <end position="206"/>
    </location>
</feature>
<dbReference type="InterPro" id="IPR001841">
    <property type="entry name" value="Znf_RING"/>
</dbReference>
<dbReference type="GeneID" id="68110369"/>
<protein>
    <recommendedName>
        <fullName evidence="7">RING-type domain-containing protein</fullName>
    </recommendedName>
</protein>
<dbReference type="SMART" id="SM00184">
    <property type="entry name" value="RING"/>
    <property type="match status" value="1"/>
</dbReference>
<dbReference type="InterPro" id="IPR013083">
    <property type="entry name" value="Znf_RING/FYVE/PHD"/>
</dbReference>
<proteinExistence type="predicted"/>
<gene>
    <name evidence="8" type="ORF">FDP41_003151</name>
</gene>
<evidence type="ECO:0000256" key="1">
    <source>
        <dbReference type="ARBA" id="ARBA00022723"/>
    </source>
</evidence>
<evidence type="ECO:0000313" key="8">
    <source>
        <dbReference type="EMBL" id="KAF0977829.1"/>
    </source>
</evidence>
<feature type="compositionally biased region" description="Low complexity" evidence="6">
    <location>
        <begin position="187"/>
        <end position="203"/>
    </location>
</feature>
<feature type="compositionally biased region" description="Polar residues" evidence="6">
    <location>
        <begin position="133"/>
        <end position="145"/>
    </location>
</feature>
<name>A0A6A5BY08_NAEFO</name>
<dbReference type="OrthoDB" id="1714475at2759"/>
<evidence type="ECO:0000256" key="5">
    <source>
        <dbReference type="SAM" id="Coils"/>
    </source>
</evidence>
<dbReference type="PANTHER" id="PTHR45931:SF3">
    <property type="entry name" value="RING ZINC FINGER-CONTAINING PROTEIN"/>
    <property type="match status" value="1"/>
</dbReference>
<dbReference type="SUPFAM" id="SSF57850">
    <property type="entry name" value="RING/U-box"/>
    <property type="match status" value="1"/>
</dbReference>
<dbReference type="VEuPathDB" id="AmoebaDB:FDP41_003151"/>
<keyword evidence="1" id="KW-0479">Metal-binding</keyword>
<evidence type="ECO:0000259" key="7">
    <source>
        <dbReference type="PROSITE" id="PS50089"/>
    </source>
</evidence>
<dbReference type="GO" id="GO:0008270">
    <property type="term" value="F:zinc ion binding"/>
    <property type="evidence" value="ECO:0007669"/>
    <property type="project" value="UniProtKB-KW"/>
</dbReference>
<reference evidence="8 9" key="1">
    <citation type="journal article" date="2019" name="Sci. Rep.">
        <title>Nanopore sequencing improves the draft genome of the human pathogenic amoeba Naegleria fowleri.</title>
        <authorList>
            <person name="Liechti N."/>
            <person name="Schurch N."/>
            <person name="Bruggmann R."/>
            <person name="Wittwer M."/>
        </authorList>
    </citation>
    <scope>NUCLEOTIDE SEQUENCE [LARGE SCALE GENOMIC DNA]</scope>
    <source>
        <strain evidence="8 9">ATCC 30894</strain>
    </source>
</reference>
<feature type="coiled-coil region" evidence="5">
    <location>
        <begin position="19"/>
        <end position="81"/>
    </location>
</feature>
<dbReference type="Proteomes" id="UP000444721">
    <property type="component" value="Unassembled WGS sequence"/>
</dbReference>
<sequence>MNEDNNVMFHDFVHPERHYDQLESAIEEAAIKISAQEAIIQEQKQSIETLKQQLLQAQATIQHLQMENEKLKREISEKSTSTSSSSGIYIARSSSDTTGLAVVGRNAAHSSPLQPYTTNTSNTTTQRNQQQRLGISSHNSISSRPKLQPVQEERSAIRPMRRTTSKTPTSSISTSTNRKPSLRPTAGSSSSVNNGNTSSSTSSHMISEDELLARRLQQEELNVSPFQTYIDNFDHVISNNYFNYQDDNFGQGSQSVSSTLPSHITGDESYEELLRLDENIVKIGVNKDLLWRFPTFIHDGVKSANEENNSCICCMEEYNKGDQLRRLTCFHTFHKDCIDQWLESSHTCPICKLDLNEN</sequence>
<dbReference type="PANTHER" id="PTHR45931">
    <property type="entry name" value="SI:CH211-59O9.10"/>
    <property type="match status" value="1"/>
</dbReference>
<dbReference type="EMBL" id="VFQX01000033">
    <property type="protein sequence ID" value="KAF0977829.1"/>
    <property type="molecule type" value="Genomic_DNA"/>
</dbReference>
<organism evidence="8 9">
    <name type="scientific">Naegleria fowleri</name>
    <name type="common">Brain eating amoeba</name>
    <dbReference type="NCBI Taxonomy" id="5763"/>
    <lineage>
        <taxon>Eukaryota</taxon>
        <taxon>Discoba</taxon>
        <taxon>Heterolobosea</taxon>
        <taxon>Tetramitia</taxon>
        <taxon>Eutetramitia</taxon>
        <taxon>Vahlkampfiidae</taxon>
        <taxon>Naegleria</taxon>
    </lineage>
</organism>
<dbReference type="PROSITE" id="PS50089">
    <property type="entry name" value="ZF_RING_2"/>
    <property type="match status" value="1"/>
</dbReference>
<keyword evidence="2 4" id="KW-0863">Zinc-finger</keyword>
<dbReference type="VEuPathDB" id="AmoebaDB:NF0030510"/>
<feature type="compositionally biased region" description="Low complexity" evidence="6">
    <location>
        <begin position="165"/>
        <end position="176"/>
    </location>
</feature>
<dbReference type="Pfam" id="PF13639">
    <property type="entry name" value="zf-RING_2"/>
    <property type="match status" value="1"/>
</dbReference>
<dbReference type="GO" id="GO:0061630">
    <property type="term" value="F:ubiquitin protein ligase activity"/>
    <property type="evidence" value="ECO:0007669"/>
    <property type="project" value="TreeGrafter"/>
</dbReference>
<accession>A0A6A5BY08</accession>
<evidence type="ECO:0000256" key="3">
    <source>
        <dbReference type="ARBA" id="ARBA00022833"/>
    </source>
</evidence>
<dbReference type="OMA" id="CSAKVSY"/>
<dbReference type="AlphaFoldDB" id="A0A6A5BY08"/>